<dbReference type="Gene3D" id="3.40.30.10">
    <property type="entry name" value="Glutaredoxin"/>
    <property type="match status" value="1"/>
</dbReference>
<dbReference type="Pfam" id="PF00085">
    <property type="entry name" value="Thioredoxin"/>
    <property type="match status" value="1"/>
</dbReference>
<dbReference type="SUPFAM" id="SSF52833">
    <property type="entry name" value="Thioredoxin-like"/>
    <property type="match status" value="1"/>
</dbReference>
<dbReference type="CDD" id="cd02947">
    <property type="entry name" value="TRX_family"/>
    <property type="match status" value="1"/>
</dbReference>
<keyword evidence="7" id="KW-1185">Reference proteome</keyword>
<dbReference type="AlphaFoldDB" id="A0A813RR75"/>
<accession>A0A813RR75</accession>
<dbReference type="PANTHER" id="PTHR43601">
    <property type="entry name" value="THIOREDOXIN, MITOCHONDRIAL"/>
    <property type="match status" value="1"/>
</dbReference>
<proteinExistence type="inferred from homology"/>
<evidence type="ECO:0000313" key="6">
    <source>
        <dbReference type="EMBL" id="CAF3570071.1"/>
    </source>
</evidence>
<dbReference type="OrthoDB" id="2121326at2759"/>
<comment type="caution">
    <text evidence="4">The sequence shown here is derived from an EMBL/GenBank/DDBJ whole genome shotgun (WGS) entry which is preliminary data.</text>
</comment>
<sequence length="169" mass="19504">MRSTYRGIRFLFTLARMPKEDIQLLQSKSIHLLPNNSSHLIQQKLQFHTTPQLKSINIFQVQDENDFQKQILDSKKPFIVDFHATWCKPCKVLQPRLEKAIASYNKDVKIDQQVALAKIDIDKCVELSAKYDVQVVPTVLSIKDGKVIDRFSGVVDENKILKVLNKLNK</sequence>
<evidence type="ECO:0000256" key="1">
    <source>
        <dbReference type="ARBA" id="ARBA00008987"/>
    </source>
</evidence>
<dbReference type="GO" id="GO:0045454">
    <property type="term" value="P:cell redox homeostasis"/>
    <property type="evidence" value="ECO:0007669"/>
    <property type="project" value="TreeGrafter"/>
</dbReference>
<feature type="domain" description="Thioredoxin" evidence="2">
    <location>
        <begin position="39"/>
        <end position="169"/>
    </location>
</feature>
<name>A0A813RR75_9BILA</name>
<dbReference type="EMBL" id="CAJOBA010000184">
    <property type="protein sequence ID" value="CAF3511810.1"/>
    <property type="molecule type" value="Genomic_DNA"/>
</dbReference>
<evidence type="ECO:0000313" key="4">
    <source>
        <dbReference type="EMBL" id="CAF0786292.1"/>
    </source>
</evidence>
<dbReference type="InterPro" id="IPR013766">
    <property type="entry name" value="Thioredoxin_domain"/>
</dbReference>
<organism evidence="4 7">
    <name type="scientific">Didymodactylos carnosus</name>
    <dbReference type="NCBI Taxonomy" id="1234261"/>
    <lineage>
        <taxon>Eukaryota</taxon>
        <taxon>Metazoa</taxon>
        <taxon>Spiralia</taxon>
        <taxon>Gnathifera</taxon>
        <taxon>Rotifera</taxon>
        <taxon>Eurotatoria</taxon>
        <taxon>Bdelloidea</taxon>
        <taxon>Philodinida</taxon>
        <taxon>Philodinidae</taxon>
        <taxon>Didymodactylos</taxon>
    </lineage>
</organism>
<gene>
    <name evidence="4" type="ORF">GPM918_LOCUS2751</name>
    <name evidence="3" type="ORF">OVA965_LOCUS1092</name>
    <name evidence="6" type="ORF">SRO942_LOCUS2751</name>
    <name evidence="5" type="ORF">TMI583_LOCUS1093</name>
</gene>
<evidence type="ECO:0000313" key="7">
    <source>
        <dbReference type="Proteomes" id="UP000663829"/>
    </source>
</evidence>
<comment type="similarity">
    <text evidence="1">Belongs to the thioredoxin family.</text>
</comment>
<dbReference type="InterPro" id="IPR036249">
    <property type="entry name" value="Thioredoxin-like_sf"/>
</dbReference>
<reference evidence="4" key="1">
    <citation type="submission" date="2021-02" db="EMBL/GenBank/DDBJ databases">
        <authorList>
            <person name="Nowell W R."/>
        </authorList>
    </citation>
    <scope>NUCLEOTIDE SEQUENCE</scope>
</reference>
<evidence type="ECO:0000259" key="2">
    <source>
        <dbReference type="PROSITE" id="PS51352"/>
    </source>
</evidence>
<dbReference type="EMBL" id="CAJNOQ010000313">
    <property type="protein sequence ID" value="CAF0786292.1"/>
    <property type="molecule type" value="Genomic_DNA"/>
</dbReference>
<dbReference type="Proteomes" id="UP000663829">
    <property type="component" value="Unassembled WGS sequence"/>
</dbReference>
<dbReference type="PANTHER" id="PTHR43601:SF3">
    <property type="entry name" value="THIOREDOXIN, MITOCHONDRIAL"/>
    <property type="match status" value="1"/>
</dbReference>
<dbReference type="Proteomes" id="UP000677228">
    <property type="component" value="Unassembled WGS sequence"/>
</dbReference>
<dbReference type="Proteomes" id="UP000682733">
    <property type="component" value="Unassembled WGS sequence"/>
</dbReference>
<dbReference type="Proteomes" id="UP000681722">
    <property type="component" value="Unassembled WGS sequence"/>
</dbReference>
<evidence type="ECO:0000313" key="5">
    <source>
        <dbReference type="EMBL" id="CAF3511810.1"/>
    </source>
</evidence>
<dbReference type="EMBL" id="CAJOBC010000313">
    <property type="protein sequence ID" value="CAF3570071.1"/>
    <property type="molecule type" value="Genomic_DNA"/>
</dbReference>
<dbReference type="EMBL" id="CAJNOK010000184">
    <property type="protein sequence ID" value="CAF0735206.1"/>
    <property type="molecule type" value="Genomic_DNA"/>
</dbReference>
<dbReference type="PROSITE" id="PS51352">
    <property type="entry name" value="THIOREDOXIN_2"/>
    <property type="match status" value="1"/>
</dbReference>
<dbReference type="GO" id="GO:0005739">
    <property type="term" value="C:mitochondrion"/>
    <property type="evidence" value="ECO:0007669"/>
    <property type="project" value="TreeGrafter"/>
</dbReference>
<protein>
    <recommendedName>
        <fullName evidence="2">Thioredoxin domain-containing protein</fullName>
    </recommendedName>
</protein>
<evidence type="ECO:0000313" key="3">
    <source>
        <dbReference type="EMBL" id="CAF0735206.1"/>
    </source>
</evidence>